<reference evidence="2" key="1">
    <citation type="submission" date="2017-04" db="EMBL/GenBank/DDBJ databases">
        <title>Comparative genomics and description of representatives of a novel lineage of planctomycetes thriving in anoxic sediments.</title>
        <authorList>
            <person name="Spring S."/>
            <person name="Bunk B."/>
            <person name="Sproer C."/>
        </authorList>
    </citation>
    <scope>NUCLEOTIDE SEQUENCE [LARGE SCALE GENOMIC DNA]</scope>
    <source>
        <strain evidence="2">ST-PulAB-D4</strain>
    </source>
</reference>
<protein>
    <submittedName>
        <fullName evidence="1">UDP-N-acetyl-D-glucosamine 6-dehydrogenase</fullName>
        <ecNumber evidence="1">1.1.1.136</ecNumber>
    </submittedName>
</protein>
<evidence type="ECO:0000313" key="1">
    <source>
        <dbReference type="EMBL" id="ARN56302.1"/>
    </source>
</evidence>
<accession>A0A1W6LKM4</accession>
<dbReference type="EMBL" id="CP021023">
    <property type="protein sequence ID" value="ARN56302.1"/>
    <property type="molecule type" value="Genomic_DNA"/>
</dbReference>
<gene>
    <name evidence="1" type="primary">wbpA_1</name>
    <name evidence="1" type="ORF">STSP1_00678</name>
</gene>
<keyword evidence="2" id="KW-1185">Reference proteome</keyword>
<dbReference type="SUPFAM" id="SSF52413">
    <property type="entry name" value="UDP-glucose/GDP-mannose dehydrogenase C-terminal domain"/>
    <property type="match status" value="1"/>
</dbReference>
<dbReference type="EC" id="1.1.1.136" evidence="1"/>
<keyword evidence="1" id="KW-0560">Oxidoreductase</keyword>
<evidence type="ECO:0000313" key="2">
    <source>
        <dbReference type="Proteomes" id="UP000193334"/>
    </source>
</evidence>
<proteinExistence type="predicted"/>
<dbReference type="Proteomes" id="UP000193334">
    <property type="component" value="Chromosome"/>
</dbReference>
<name>A0A1W6LKM4_9BACT</name>
<sequence length="58" mass="6594">MKSRKITPKMLAGFDAVLIATDHSDYDYQMITDNAQLVIDTRNSCDKCKSAKKKVWKA</sequence>
<dbReference type="GO" id="GO:0047004">
    <property type="term" value="F:UDP-N-acetylglucosamine 6-dehydrogenase activity"/>
    <property type="evidence" value="ECO:0007669"/>
    <property type="project" value="UniProtKB-EC"/>
</dbReference>
<dbReference type="KEGG" id="pbp:STSP1_00678"/>
<dbReference type="STRING" id="1941349.STSP1_00678"/>
<dbReference type="RefSeq" id="WP_226997505.1">
    <property type="nucleotide sequence ID" value="NZ_CP021023.1"/>
</dbReference>
<organism evidence="1 2">
    <name type="scientific">Sedimentisphaera salicampi</name>
    <dbReference type="NCBI Taxonomy" id="1941349"/>
    <lineage>
        <taxon>Bacteria</taxon>
        <taxon>Pseudomonadati</taxon>
        <taxon>Planctomycetota</taxon>
        <taxon>Phycisphaerae</taxon>
        <taxon>Sedimentisphaerales</taxon>
        <taxon>Sedimentisphaeraceae</taxon>
        <taxon>Sedimentisphaera</taxon>
    </lineage>
</organism>
<dbReference type="InterPro" id="IPR036220">
    <property type="entry name" value="UDP-Glc/GDP-Man_DH_C_sf"/>
</dbReference>
<dbReference type="AlphaFoldDB" id="A0A1W6LKM4"/>